<dbReference type="GO" id="GO:0016207">
    <property type="term" value="F:4-coumarate-CoA ligase activity"/>
    <property type="evidence" value="ECO:0007669"/>
    <property type="project" value="TreeGrafter"/>
</dbReference>
<keyword evidence="2" id="KW-0436">Ligase</keyword>
<sequence>MCYNDWNSSNLKASRCLLQNLKTFLQKDIAAGEVPVAFVVRSNGFDLTEEVVKEFIAKQVVFYKRLHKVYFIHAIPRSAAGKILRKDLRAKLETNTQTS</sequence>
<reference evidence="4 5" key="1">
    <citation type="submission" date="2024-01" db="EMBL/GenBank/DDBJ databases">
        <title>The genomes of 5 underutilized Papilionoideae crops provide insights into root nodulation and disease resistanc.</title>
        <authorList>
            <person name="Yuan L."/>
        </authorList>
    </citation>
    <scope>NUCLEOTIDE SEQUENCE [LARGE SCALE GENOMIC DNA]</scope>
    <source>
        <strain evidence="4">ZHUSHIDOU_FW_LH</strain>
        <tissue evidence="4">Leaf</tissue>
    </source>
</reference>
<protein>
    <recommendedName>
        <fullName evidence="3">AMP-binding enzyme C-terminal domain-containing protein</fullName>
    </recommendedName>
</protein>
<proteinExistence type="inferred from homology"/>
<dbReference type="PANTHER" id="PTHR24096">
    <property type="entry name" value="LONG-CHAIN-FATTY-ACID--COA LIGASE"/>
    <property type="match status" value="1"/>
</dbReference>
<dbReference type="InterPro" id="IPR025110">
    <property type="entry name" value="AMP-bd_C"/>
</dbReference>
<gene>
    <name evidence="4" type="ORF">RIF29_08565</name>
</gene>
<evidence type="ECO:0000259" key="3">
    <source>
        <dbReference type="Pfam" id="PF13193"/>
    </source>
</evidence>
<dbReference type="EMBL" id="JAYWIO010000002">
    <property type="protein sequence ID" value="KAK7280966.1"/>
    <property type="molecule type" value="Genomic_DNA"/>
</dbReference>
<dbReference type="InterPro" id="IPR045851">
    <property type="entry name" value="AMP-bd_C_sf"/>
</dbReference>
<comment type="similarity">
    <text evidence="1">Belongs to the ATP-dependent AMP-binding enzyme family.</text>
</comment>
<evidence type="ECO:0000313" key="5">
    <source>
        <dbReference type="Proteomes" id="UP001372338"/>
    </source>
</evidence>
<dbReference type="Gene3D" id="3.30.300.30">
    <property type="match status" value="1"/>
</dbReference>
<name>A0AAN9FTM2_CROPI</name>
<accession>A0AAN9FTM2</accession>
<dbReference type="SUPFAM" id="SSF56801">
    <property type="entry name" value="Acetyl-CoA synthetase-like"/>
    <property type="match status" value="1"/>
</dbReference>
<evidence type="ECO:0000256" key="1">
    <source>
        <dbReference type="ARBA" id="ARBA00006432"/>
    </source>
</evidence>
<dbReference type="AlphaFoldDB" id="A0AAN9FTM2"/>
<dbReference type="Proteomes" id="UP001372338">
    <property type="component" value="Unassembled WGS sequence"/>
</dbReference>
<comment type="caution">
    <text evidence="4">The sequence shown here is derived from an EMBL/GenBank/DDBJ whole genome shotgun (WGS) entry which is preliminary data.</text>
</comment>
<evidence type="ECO:0000256" key="2">
    <source>
        <dbReference type="ARBA" id="ARBA00022598"/>
    </source>
</evidence>
<dbReference type="PANTHER" id="PTHR24096:SF169">
    <property type="entry name" value="4-COUMARATE--COA LIGASE 3"/>
    <property type="match status" value="1"/>
</dbReference>
<dbReference type="Pfam" id="PF13193">
    <property type="entry name" value="AMP-binding_C"/>
    <property type="match status" value="1"/>
</dbReference>
<feature type="domain" description="AMP-binding enzyme C-terminal" evidence="3">
    <location>
        <begin position="31"/>
        <end position="82"/>
    </location>
</feature>
<evidence type="ECO:0000313" key="4">
    <source>
        <dbReference type="EMBL" id="KAK7280966.1"/>
    </source>
</evidence>
<keyword evidence="5" id="KW-1185">Reference proteome</keyword>
<organism evidence="4 5">
    <name type="scientific">Crotalaria pallida</name>
    <name type="common">Smooth rattlebox</name>
    <name type="synonym">Crotalaria striata</name>
    <dbReference type="NCBI Taxonomy" id="3830"/>
    <lineage>
        <taxon>Eukaryota</taxon>
        <taxon>Viridiplantae</taxon>
        <taxon>Streptophyta</taxon>
        <taxon>Embryophyta</taxon>
        <taxon>Tracheophyta</taxon>
        <taxon>Spermatophyta</taxon>
        <taxon>Magnoliopsida</taxon>
        <taxon>eudicotyledons</taxon>
        <taxon>Gunneridae</taxon>
        <taxon>Pentapetalae</taxon>
        <taxon>rosids</taxon>
        <taxon>fabids</taxon>
        <taxon>Fabales</taxon>
        <taxon>Fabaceae</taxon>
        <taxon>Papilionoideae</taxon>
        <taxon>50 kb inversion clade</taxon>
        <taxon>genistoids sensu lato</taxon>
        <taxon>core genistoids</taxon>
        <taxon>Crotalarieae</taxon>
        <taxon>Crotalaria</taxon>
    </lineage>
</organism>